<evidence type="ECO:0000256" key="2">
    <source>
        <dbReference type="ARBA" id="ARBA00022478"/>
    </source>
</evidence>
<protein>
    <recommendedName>
        <fullName evidence="6">Probable DNA-directed RNA polymerase subunit delta</fullName>
    </recommendedName>
    <alternativeName>
        <fullName evidence="6">RNAP delta factor</fullName>
    </alternativeName>
</protein>
<evidence type="ECO:0000256" key="5">
    <source>
        <dbReference type="ARBA" id="ARBA00023163"/>
    </source>
</evidence>
<evidence type="ECO:0000256" key="4">
    <source>
        <dbReference type="ARBA" id="ARBA00022695"/>
    </source>
</evidence>
<evidence type="ECO:0000256" key="1">
    <source>
        <dbReference type="ARBA" id="ARBA00009828"/>
    </source>
</evidence>
<keyword evidence="5 6" id="KW-0804">Transcription</keyword>
<dbReference type="Proteomes" id="UP001596022">
    <property type="component" value="Unassembled WGS sequence"/>
</dbReference>
<dbReference type="InterPro" id="IPR029757">
    <property type="entry name" value="RpoE"/>
</dbReference>
<dbReference type="HAMAP" id="MF_00357">
    <property type="entry name" value="RNApol_bact_RpoE"/>
    <property type="match status" value="1"/>
</dbReference>
<keyword evidence="2 6" id="KW-0240">DNA-directed RNA polymerase</keyword>
<evidence type="ECO:0000313" key="10">
    <source>
        <dbReference type="Proteomes" id="UP001596022"/>
    </source>
</evidence>
<dbReference type="RefSeq" id="WP_376846975.1">
    <property type="nucleotide sequence ID" value="NZ_JBHSFW010000013.1"/>
</dbReference>
<dbReference type="InterPro" id="IPR007759">
    <property type="entry name" value="Asxl_HARE-HTH"/>
</dbReference>
<gene>
    <name evidence="6 9" type="primary">rpoE</name>
    <name evidence="9" type="ORF">ACFO4N_14325</name>
</gene>
<accession>A0ABV9GT43</accession>
<proteinExistence type="inferred from homology"/>
<dbReference type="Gene3D" id="1.10.10.1250">
    <property type="entry name" value="RNA polymerase, subunit delta, N-terminal domain"/>
    <property type="match status" value="1"/>
</dbReference>
<reference evidence="10" key="1">
    <citation type="journal article" date="2019" name="Int. J. Syst. Evol. Microbiol.">
        <title>The Global Catalogue of Microorganisms (GCM) 10K type strain sequencing project: providing services to taxonomists for standard genome sequencing and annotation.</title>
        <authorList>
            <consortium name="The Broad Institute Genomics Platform"/>
            <consortium name="The Broad Institute Genome Sequencing Center for Infectious Disease"/>
            <person name="Wu L."/>
            <person name="Ma J."/>
        </authorList>
    </citation>
    <scope>NUCLEOTIDE SEQUENCE [LARGE SCALE GENOMIC DNA]</scope>
    <source>
        <strain evidence="10">CGMCC 1.16306</strain>
    </source>
</reference>
<keyword evidence="3 6" id="KW-0808">Transferase</keyword>
<comment type="similarity">
    <text evidence="1 6">Belongs to the RpoE family.</text>
</comment>
<feature type="region of interest" description="Disordered" evidence="7">
    <location>
        <begin position="86"/>
        <end position="165"/>
    </location>
</feature>
<evidence type="ECO:0000256" key="6">
    <source>
        <dbReference type="HAMAP-Rule" id="MF_00357"/>
    </source>
</evidence>
<keyword evidence="4 6" id="KW-0548">Nucleotidyltransferase</keyword>
<keyword evidence="10" id="KW-1185">Reference proteome</keyword>
<dbReference type="GO" id="GO:0000428">
    <property type="term" value="C:DNA-directed RNA polymerase complex"/>
    <property type="evidence" value="ECO:0007669"/>
    <property type="project" value="UniProtKB-KW"/>
</dbReference>
<evidence type="ECO:0000313" key="9">
    <source>
        <dbReference type="EMBL" id="MFC4619885.1"/>
    </source>
</evidence>
<comment type="subunit">
    <text evidence="6">RNAP is composed of a core of 2 alpha, a beta and a beta' subunits. The core is associated with a delta subunit and one of several sigma factors.</text>
</comment>
<dbReference type="InterPro" id="IPR038087">
    <property type="entry name" value="RNAP_delta_N_dom_sf"/>
</dbReference>
<dbReference type="PROSITE" id="PS51913">
    <property type="entry name" value="HTH_HARE"/>
    <property type="match status" value="1"/>
</dbReference>
<comment type="function">
    <text evidence="6">Participates in both the initiation and recycling phases of transcription. In the presence of the delta subunit, RNAP displays an increased specificity of transcription, a decreased affinity for nucleic acids, and an increased efficiency of RNA synthesis because of enhanced recycling.</text>
</comment>
<name>A0ABV9GT43_9BACL</name>
<feature type="compositionally biased region" description="Acidic residues" evidence="7">
    <location>
        <begin position="100"/>
        <end position="165"/>
    </location>
</feature>
<evidence type="ECO:0000256" key="7">
    <source>
        <dbReference type="SAM" id="MobiDB-lite"/>
    </source>
</evidence>
<evidence type="ECO:0000259" key="8">
    <source>
        <dbReference type="PROSITE" id="PS51913"/>
    </source>
</evidence>
<comment type="caution">
    <text evidence="9">The sequence shown here is derived from an EMBL/GenBank/DDBJ whole genome shotgun (WGS) entry which is preliminary data.</text>
</comment>
<sequence length="165" mass="19664">MPQQAAEERPIIDKVYEQLQKEKQPKNFYDLIDKVLDNELTGDERDEYVARLYTNMNMDGRFLCVGENFWGLKGWYPVEQRDEEVAAKMTPKRKRKKDEDDLDDFEEIDDGLLDGLEDEDYDDLDEEEEYDEDDLDYEEEAYDDSDDDEEDLGDDLDVVDEERED</sequence>
<organism evidence="9 10">
    <name type="scientific">Camelliibacillus cellulosilyticus</name>
    <dbReference type="NCBI Taxonomy" id="2174486"/>
    <lineage>
        <taxon>Bacteria</taxon>
        <taxon>Bacillati</taxon>
        <taxon>Bacillota</taxon>
        <taxon>Bacilli</taxon>
        <taxon>Bacillales</taxon>
        <taxon>Sporolactobacillaceae</taxon>
        <taxon>Camelliibacillus</taxon>
    </lineage>
</organism>
<dbReference type="NCBIfam" id="TIGR04567">
    <property type="entry name" value="RNAP_delt_lowGC"/>
    <property type="match status" value="1"/>
</dbReference>
<evidence type="ECO:0000256" key="3">
    <source>
        <dbReference type="ARBA" id="ARBA00022679"/>
    </source>
</evidence>
<dbReference type="GO" id="GO:0003899">
    <property type="term" value="F:DNA-directed RNA polymerase activity"/>
    <property type="evidence" value="ECO:0007669"/>
    <property type="project" value="UniProtKB-EC"/>
</dbReference>
<feature type="domain" description="HTH HARE-type" evidence="8">
    <location>
        <begin position="9"/>
        <end position="75"/>
    </location>
</feature>
<dbReference type="EMBL" id="JBHSFW010000013">
    <property type="protein sequence ID" value="MFC4619885.1"/>
    <property type="molecule type" value="Genomic_DNA"/>
</dbReference>